<dbReference type="Pfam" id="PF02120">
    <property type="entry name" value="Flg_hook"/>
    <property type="match status" value="1"/>
</dbReference>
<feature type="region of interest" description="Disordered" evidence="1">
    <location>
        <begin position="196"/>
        <end position="225"/>
    </location>
</feature>
<comment type="caution">
    <text evidence="3">The sequence shown here is derived from an EMBL/GenBank/DDBJ whole genome shotgun (WGS) entry which is preliminary data.</text>
</comment>
<evidence type="ECO:0000313" key="3">
    <source>
        <dbReference type="EMBL" id="KCZ95420.1"/>
    </source>
</evidence>
<sequence>MTFSVDVDFWPFQAGPPQDAIARQGAGEGRGKDFASSLFGVAPEAAASVDLMLGPSDSTILASLNLLQAAAPSPEVAPAEDVPATPEIDGQIPAPDLRPALDASTGEDLPPDNPAATAEDVPTQTEPAFPDPVDTALAGIEPPALSPDETAESEPPQDEKTVPRAEASLVMGPPVAAPAGSMAKTETLLAATAAGAQPTGKMPLPDTGQPAAPSRRAVNAAAEAAAQTDMPADLLATASDEPVPAIGAMSFEASNSDSGGTGTNSQTGSTITSPALSGAIGQTSASPQAPANPAAAQLTPTHAVLMATPAQLPEIVARATHDGKDDSVVVQLDPPELGRVSIDFKFDAQGLQHVTITAESPEAMRQLRQMHFELVQALERNGLSGQNMSFQHQNPQQNEGWGQQAKLTGARFDTPALTGGGLVIAADNGPNRQTASNGRLDIRL</sequence>
<keyword evidence="4" id="KW-1185">Reference proteome</keyword>
<dbReference type="Gene3D" id="3.30.750.140">
    <property type="match status" value="1"/>
</dbReference>
<feature type="region of interest" description="Disordered" evidence="1">
    <location>
        <begin position="250"/>
        <end position="295"/>
    </location>
</feature>
<evidence type="ECO:0000313" key="4">
    <source>
        <dbReference type="Proteomes" id="UP000025061"/>
    </source>
</evidence>
<name>A0A059FXI0_9PROT</name>
<feature type="compositionally biased region" description="Low complexity" evidence="1">
    <location>
        <begin position="210"/>
        <end position="225"/>
    </location>
</feature>
<dbReference type="RefSeq" id="WP_011645292.1">
    <property type="nucleotide sequence ID" value="NZ_ARYI01000003.1"/>
</dbReference>
<feature type="compositionally biased region" description="Low complexity" evidence="1">
    <location>
        <begin position="282"/>
        <end position="295"/>
    </location>
</feature>
<keyword evidence="3" id="KW-0969">Cilium</keyword>
<proteinExistence type="predicted"/>
<dbReference type="Proteomes" id="UP000025061">
    <property type="component" value="Unassembled WGS sequence"/>
</dbReference>
<dbReference type="PATRIC" id="fig|1280951.3.peg.949"/>
<evidence type="ECO:0000256" key="1">
    <source>
        <dbReference type="SAM" id="MobiDB-lite"/>
    </source>
</evidence>
<dbReference type="InterPro" id="IPR038610">
    <property type="entry name" value="FliK-like_C_sf"/>
</dbReference>
<dbReference type="InterPro" id="IPR021136">
    <property type="entry name" value="Flagellar_hook_control-like_C"/>
</dbReference>
<keyword evidence="3" id="KW-0282">Flagellum</keyword>
<gene>
    <name evidence="3" type="ORF">HHI_04670</name>
</gene>
<dbReference type="OrthoDB" id="7203912at2"/>
<dbReference type="EMBL" id="ARYI01000003">
    <property type="protein sequence ID" value="KCZ95420.1"/>
    <property type="molecule type" value="Genomic_DNA"/>
</dbReference>
<dbReference type="AlphaFoldDB" id="A0A059FXI0"/>
<dbReference type="CDD" id="cd17470">
    <property type="entry name" value="T3SS_Flik_C"/>
    <property type="match status" value="1"/>
</dbReference>
<accession>A0A059FXI0</accession>
<reference evidence="3 4" key="1">
    <citation type="submission" date="2013-04" db="EMBL/GenBank/DDBJ databases">
        <title>Hyphomonas hirschiana VP5 Genome Sequencing.</title>
        <authorList>
            <person name="Lai Q."/>
            <person name="Shao Z."/>
        </authorList>
    </citation>
    <scope>NUCLEOTIDE SEQUENCE [LARGE SCALE GENOMIC DNA]</scope>
    <source>
        <strain evidence="3 4">VP5</strain>
    </source>
</reference>
<keyword evidence="3" id="KW-0966">Cell projection</keyword>
<evidence type="ECO:0000259" key="2">
    <source>
        <dbReference type="Pfam" id="PF02120"/>
    </source>
</evidence>
<feature type="domain" description="Flagellar hook-length control protein-like C-terminal" evidence="2">
    <location>
        <begin position="324"/>
        <end position="398"/>
    </location>
</feature>
<organism evidence="3 4">
    <name type="scientific">Hyphomonas hirschiana VP5</name>
    <dbReference type="NCBI Taxonomy" id="1280951"/>
    <lineage>
        <taxon>Bacteria</taxon>
        <taxon>Pseudomonadati</taxon>
        <taxon>Pseudomonadota</taxon>
        <taxon>Alphaproteobacteria</taxon>
        <taxon>Hyphomonadales</taxon>
        <taxon>Hyphomonadaceae</taxon>
        <taxon>Hyphomonas</taxon>
    </lineage>
</organism>
<feature type="compositionally biased region" description="Low complexity" evidence="1">
    <location>
        <begin position="75"/>
        <end position="87"/>
    </location>
</feature>
<feature type="compositionally biased region" description="Low complexity" evidence="1">
    <location>
        <begin position="254"/>
        <end position="273"/>
    </location>
</feature>
<protein>
    <submittedName>
        <fullName evidence="3">Flagellar hook-length control protein</fullName>
    </submittedName>
</protein>
<feature type="region of interest" description="Disordered" evidence="1">
    <location>
        <begin position="75"/>
        <end position="164"/>
    </location>
</feature>